<feature type="signal peptide" evidence="1">
    <location>
        <begin position="1"/>
        <end position="19"/>
    </location>
</feature>
<dbReference type="Proteomes" id="UP000323632">
    <property type="component" value="Unassembled WGS sequence"/>
</dbReference>
<reference evidence="2 3" key="1">
    <citation type="submission" date="2019-09" db="EMBL/GenBank/DDBJ databases">
        <title>Genome sequence and assembly of Taibaiella sp.</title>
        <authorList>
            <person name="Chhetri G."/>
        </authorList>
    </citation>
    <scope>NUCLEOTIDE SEQUENCE [LARGE SCALE GENOMIC DNA]</scope>
    <source>
        <strain evidence="2 3">KVB11</strain>
    </source>
</reference>
<feature type="chain" id="PRO_5024433209" description="Protein SirB1 N-terminal domain-containing protein" evidence="1">
    <location>
        <begin position="20"/>
        <end position="259"/>
    </location>
</feature>
<name>A0A5M6CER9_9BACT</name>
<evidence type="ECO:0000313" key="2">
    <source>
        <dbReference type="EMBL" id="KAA5533664.1"/>
    </source>
</evidence>
<protein>
    <recommendedName>
        <fullName evidence="4">Protein SirB1 N-terminal domain-containing protein</fullName>
    </recommendedName>
</protein>
<accession>A0A5M6CER9</accession>
<proteinExistence type="predicted"/>
<dbReference type="EMBL" id="VWSH01000003">
    <property type="protein sequence ID" value="KAA5533664.1"/>
    <property type="molecule type" value="Genomic_DNA"/>
</dbReference>
<comment type="caution">
    <text evidence="2">The sequence shown here is derived from an EMBL/GenBank/DDBJ whole genome shotgun (WGS) entry which is preliminary data.</text>
</comment>
<gene>
    <name evidence="2" type="ORF">F0919_14095</name>
</gene>
<evidence type="ECO:0000256" key="1">
    <source>
        <dbReference type="SAM" id="SignalP"/>
    </source>
</evidence>
<evidence type="ECO:0008006" key="4">
    <source>
        <dbReference type="Google" id="ProtNLM"/>
    </source>
</evidence>
<sequence>MRKFLLVIFCLSTTQNINAQIMPSAPQPATFTPVQGIGVNDINQRSPINLPNANNGTSVYDADLRRQAQYQREYENALVDVREAFSKPVIHYSLPSHLSDTGAGCYQQAYDELNAMLTGQSPLSLKKAVFLVENAYFQNKMNYKIYDRSVQNLVTFCRLKMKEENIDPKDDVEVNNLLFRFMSDTLSVTEPATKRKATHYPVHYDFEDFYGKEDWTKMFVTKLMNTNFGQCHSMPLLYAILAEELGTETYLSASPSHLL</sequence>
<keyword evidence="3" id="KW-1185">Reference proteome</keyword>
<evidence type="ECO:0000313" key="3">
    <source>
        <dbReference type="Proteomes" id="UP000323632"/>
    </source>
</evidence>
<dbReference type="AlphaFoldDB" id="A0A5M6CER9"/>
<organism evidence="2 3">
    <name type="scientific">Taibaiella lutea</name>
    <dbReference type="NCBI Taxonomy" id="2608001"/>
    <lineage>
        <taxon>Bacteria</taxon>
        <taxon>Pseudomonadati</taxon>
        <taxon>Bacteroidota</taxon>
        <taxon>Chitinophagia</taxon>
        <taxon>Chitinophagales</taxon>
        <taxon>Chitinophagaceae</taxon>
        <taxon>Taibaiella</taxon>
    </lineage>
</organism>
<keyword evidence="1" id="KW-0732">Signal</keyword>
<dbReference type="RefSeq" id="WP_150033411.1">
    <property type="nucleotide sequence ID" value="NZ_VWSH01000003.1"/>
</dbReference>